<evidence type="ECO:0000313" key="2">
    <source>
        <dbReference type="Proteomes" id="UP000008281"/>
    </source>
</evidence>
<dbReference type="Proteomes" id="UP000008281">
    <property type="component" value="Unassembled WGS sequence"/>
</dbReference>
<protein>
    <submittedName>
        <fullName evidence="1">Uncharacterized protein</fullName>
    </submittedName>
</protein>
<dbReference type="HOGENOM" id="CLU_1120977_0_0_1"/>
<dbReference type="FunCoup" id="E3MUF0">
    <property type="interactions" value="478"/>
</dbReference>
<dbReference type="AlphaFoldDB" id="E3MUF0"/>
<keyword evidence="2" id="KW-1185">Reference proteome</keyword>
<sequence length="259" mass="29895">MKRNMIVFLLLLFLIPYVTAQLTVGGWFFPVSVAPPDPKDNTVYDEEIAFPEAETVNVTHQEIKNDMDHTSTTTHDPLEISKSKRFLPDSGIQNSMPLPTKFGDLSVNEEPVITMSMTPIRSLVQPEEISADITRNLKAEQAMLEISSTTEPVKTTRLPFVYEIPKTKAFDDSFSAVEKERDMMKLKRDVFRLRNEMNLVKALLNKMYKRMYRKQKDFLMKRNTDSTRLSAVQAEGTNHDWSVFRGLVQQRKNQMNRSI</sequence>
<proteinExistence type="predicted"/>
<name>E3MUF0_CAERE</name>
<dbReference type="OrthoDB" id="5873276at2759"/>
<dbReference type="EMBL" id="DS268479">
    <property type="protein sequence ID" value="EFP09725.1"/>
    <property type="molecule type" value="Genomic_DNA"/>
</dbReference>
<gene>
    <name evidence="1" type="ORF">CRE_21877</name>
</gene>
<evidence type="ECO:0000313" key="1">
    <source>
        <dbReference type="EMBL" id="EFP09725.1"/>
    </source>
</evidence>
<dbReference type="eggNOG" id="ENOG502T35X">
    <property type="taxonomic scope" value="Eukaryota"/>
</dbReference>
<reference evidence="1" key="1">
    <citation type="submission" date="2007-07" db="EMBL/GenBank/DDBJ databases">
        <title>PCAP assembly of the Caenorhabditis remanei genome.</title>
        <authorList>
            <consortium name="The Caenorhabditis remanei Sequencing Consortium"/>
            <person name="Wilson R.K."/>
        </authorList>
    </citation>
    <scope>NUCLEOTIDE SEQUENCE [LARGE SCALE GENOMIC DNA]</scope>
    <source>
        <strain evidence="1">PB4641</strain>
    </source>
</reference>
<accession>E3MUF0</accession>
<dbReference type="OMA" id="MMKLKRD"/>
<organism evidence="2">
    <name type="scientific">Caenorhabditis remanei</name>
    <name type="common">Caenorhabditis vulgaris</name>
    <dbReference type="NCBI Taxonomy" id="31234"/>
    <lineage>
        <taxon>Eukaryota</taxon>
        <taxon>Metazoa</taxon>
        <taxon>Ecdysozoa</taxon>
        <taxon>Nematoda</taxon>
        <taxon>Chromadorea</taxon>
        <taxon>Rhabditida</taxon>
        <taxon>Rhabditina</taxon>
        <taxon>Rhabditomorpha</taxon>
        <taxon>Rhabditoidea</taxon>
        <taxon>Rhabditidae</taxon>
        <taxon>Peloderinae</taxon>
        <taxon>Caenorhabditis</taxon>
    </lineage>
</organism>